<dbReference type="EMBL" id="FWFF01000004">
    <property type="protein sequence ID" value="SLM94030.1"/>
    <property type="molecule type" value="Genomic_DNA"/>
</dbReference>
<proteinExistence type="predicted"/>
<keyword evidence="2" id="KW-1185">Reference proteome</keyword>
<name>A0A1X6X563_9MICO</name>
<dbReference type="AlphaFoldDB" id="A0A1X6X563"/>
<evidence type="ECO:0000313" key="1">
    <source>
        <dbReference type="EMBL" id="SLM94030.1"/>
    </source>
</evidence>
<gene>
    <name evidence="1" type="ORF">FM105_03975</name>
</gene>
<protein>
    <submittedName>
        <fullName evidence="1">Uncharacterized protein</fullName>
    </submittedName>
</protein>
<reference evidence="2" key="1">
    <citation type="submission" date="2017-02" db="EMBL/GenBank/DDBJ databases">
        <authorList>
            <person name="Dridi B."/>
        </authorList>
    </citation>
    <scope>NUCLEOTIDE SEQUENCE [LARGE SCALE GENOMIC DNA]</scope>
    <source>
        <strain evidence="2">B Co 03.10</strain>
    </source>
</reference>
<organism evidence="1 2">
    <name type="scientific">Brevibacterium yomogidense</name>
    <dbReference type="NCBI Taxonomy" id="946573"/>
    <lineage>
        <taxon>Bacteria</taxon>
        <taxon>Bacillati</taxon>
        <taxon>Actinomycetota</taxon>
        <taxon>Actinomycetes</taxon>
        <taxon>Micrococcales</taxon>
        <taxon>Brevibacteriaceae</taxon>
        <taxon>Brevibacterium</taxon>
    </lineage>
</organism>
<accession>A0A1X6X563</accession>
<evidence type="ECO:0000313" key="2">
    <source>
        <dbReference type="Proteomes" id="UP000196581"/>
    </source>
</evidence>
<dbReference type="Proteomes" id="UP000196581">
    <property type="component" value="Unassembled WGS sequence"/>
</dbReference>
<sequence>MTDVFANLARNTDHRQDWGMEHSEFSDFIGFEQVHADQAKYLPAEVTA</sequence>